<keyword evidence="1" id="KW-1133">Transmembrane helix</keyword>
<dbReference type="AlphaFoldDB" id="W7TY78"/>
<evidence type="ECO:0000313" key="2">
    <source>
        <dbReference type="EMBL" id="EWM28433.1"/>
    </source>
</evidence>
<keyword evidence="1" id="KW-0472">Membrane</keyword>
<dbReference type="EMBL" id="AZIL01000303">
    <property type="protein sequence ID" value="EWM28433.1"/>
    <property type="molecule type" value="Genomic_DNA"/>
</dbReference>
<feature type="transmembrane region" description="Helical" evidence="1">
    <location>
        <begin position="20"/>
        <end position="41"/>
    </location>
</feature>
<organism evidence="2 3">
    <name type="scientific">Nannochloropsis gaditana</name>
    <dbReference type="NCBI Taxonomy" id="72520"/>
    <lineage>
        <taxon>Eukaryota</taxon>
        <taxon>Sar</taxon>
        <taxon>Stramenopiles</taxon>
        <taxon>Ochrophyta</taxon>
        <taxon>Eustigmatophyceae</taxon>
        <taxon>Eustigmatales</taxon>
        <taxon>Monodopsidaceae</taxon>
        <taxon>Nannochloropsis</taxon>
    </lineage>
</organism>
<keyword evidence="1" id="KW-0812">Transmembrane</keyword>
<comment type="caution">
    <text evidence="2">The sequence shown here is derived from an EMBL/GenBank/DDBJ whole genome shotgun (WGS) entry which is preliminary data.</text>
</comment>
<feature type="transmembrane region" description="Helical" evidence="1">
    <location>
        <begin position="89"/>
        <end position="108"/>
    </location>
</feature>
<reference evidence="2 3" key="1">
    <citation type="journal article" date="2014" name="Mol. Plant">
        <title>Chromosome Scale Genome Assembly and Transcriptome Profiling of Nannochloropsis gaditana in Nitrogen Depletion.</title>
        <authorList>
            <person name="Corteggiani Carpinelli E."/>
            <person name="Telatin A."/>
            <person name="Vitulo N."/>
            <person name="Forcato C."/>
            <person name="D'Angelo M."/>
            <person name="Schiavon R."/>
            <person name="Vezzi A."/>
            <person name="Giacometti G.M."/>
            <person name="Morosinotto T."/>
            <person name="Valle G."/>
        </authorList>
    </citation>
    <scope>NUCLEOTIDE SEQUENCE [LARGE SCALE GENOMIC DNA]</scope>
    <source>
        <strain evidence="2 3">B-31</strain>
    </source>
</reference>
<feature type="transmembrane region" description="Helical" evidence="1">
    <location>
        <begin position="62"/>
        <end position="83"/>
    </location>
</feature>
<protein>
    <submittedName>
        <fullName evidence="2">Uncharacterized protein</fullName>
    </submittedName>
</protein>
<proteinExistence type="predicted"/>
<gene>
    <name evidence="2" type="ORF">Naga_101843g1</name>
</gene>
<dbReference type="Proteomes" id="UP000019335">
    <property type="component" value="Chromosome 4"/>
</dbReference>
<name>W7TY78_9STRA</name>
<evidence type="ECO:0000256" key="1">
    <source>
        <dbReference type="SAM" id="Phobius"/>
    </source>
</evidence>
<evidence type="ECO:0000313" key="3">
    <source>
        <dbReference type="Proteomes" id="UP000019335"/>
    </source>
</evidence>
<keyword evidence="3" id="KW-1185">Reference proteome</keyword>
<feature type="transmembrane region" description="Helical" evidence="1">
    <location>
        <begin position="120"/>
        <end position="142"/>
    </location>
</feature>
<sequence>MSGGGRVGGPLFSAGEEATLGSHIGLIALSVFFGYLLNLSLKYLELNRPFLRNHHLVSGIRLFKICMVAAVVCMVTVRAASNLRFKPDWFHRLAGFSLDLMVIAAISSQRFDYYKKVDNLELVIIIILGCVLWNLVAFFAFAKRMFPNFWWGGREGEWEGGRERHRERGGSTDGYMPKREHCYGGI</sequence>
<accession>W7TY78</accession>